<comment type="caution">
    <text evidence="2">The sequence shown here is derived from an EMBL/GenBank/DDBJ whole genome shotgun (WGS) entry which is preliminary data.</text>
</comment>
<accession>A0A1Q5ZYS5</accession>
<dbReference type="InterPro" id="IPR013830">
    <property type="entry name" value="SGNH_hydro"/>
</dbReference>
<dbReference type="EMBL" id="MPPL01000001">
    <property type="protein sequence ID" value="OKS86901.1"/>
    <property type="molecule type" value="Genomic_DNA"/>
</dbReference>
<keyword evidence="3" id="KW-1185">Reference proteome</keyword>
<organism evidence="2 3">
    <name type="scientific">Mucilaginibacter polytrichastri</name>
    <dbReference type="NCBI Taxonomy" id="1302689"/>
    <lineage>
        <taxon>Bacteria</taxon>
        <taxon>Pseudomonadati</taxon>
        <taxon>Bacteroidota</taxon>
        <taxon>Sphingobacteriia</taxon>
        <taxon>Sphingobacteriales</taxon>
        <taxon>Sphingobacteriaceae</taxon>
        <taxon>Mucilaginibacter</taxon>
    </lineage>
</organism>
<dbReference type="SUPFAM" id="SSF52266">
    <property type="entry name" value="SGNH hydrolase"/>
    <property type="match status" value="1"/>
</dbReference>
<reference evidence="2 3" key="1">
    <citation type="submission" date="2016-11" db="EMBL/GenBank/DDBJ databases">
        <title>Whole Genome Sequencing of Mucilaginibacter polytrichastri RG4-7(T) isolated from the moss sample.</title>
        <authorList>
            <person name="Li Y."/>
        </authorList>
    </citation>
    <scope>NUCLEOTIDE SEQUENCE [LARGE SCALE GENOMIC DNA]</scope>
    <source>
        <strain evidence="2 3">RG4-7</strain>
    </source>
</reference>
<gene>
    <name evidence="2" type="ORF">RG47T_2359</name>
</gene>
<dbReference type="Gene3D" id="3.40.50.1110">
    <property type="entry name" value="SGNH hydrolase"/>
    <property type="match status" value="1"/>
</dbReference>
<dbReference type="RefSeq" id="WP_074489589.1">
    <property type="nucleotide sequence ID" value="NZ_FPAM01000014.1"/>
</dbReference>
<dbReference type="Proteomes" id="UP000186720">
    <property type="component" value="Unassembled WGS sequence"/>
</dbReference>
<dbReference type="GO" id="GO:0016788">
    <property type="term" value="F:hydrolase activity, acting on ester bonds"/>
    <property type="evidence" value="ECO:0007669"/>
    <property type="project" value="UniProtKB-ARBA"/>
</dbReference>
<feature type="domain" description="SGNH hydrolase-type esterase" evidence="1">
    <location>
        <begin position="32"/>
        <end position="185"/>
    </location>
</feature>
<evidence type="ECO:0000313" key="2">
    <source>
        <dbReference type="EMBL" id="OKS86901.1"/>
    </source>
</evidence>
<name>A0A1Q5ZYS5_9SPHI</name>
<dbReference type="InterPro" id="IPR036514">
    <property type="entry name" value="SGNH_hydro_sf"/>
</dbReference>
<dbReference type="STRING" id="1302689.RG47T_2359"/>
<dbReference type="Pfam" id="PF13472">
    <property type="entry name" value="Lipase_GDSL_2"/>
    <property type="match status" value="1"/>
</dbReference>
<dbReference type="OrthoDB" id="9790057at2"/>
<sequence>MYWYEDEVKRLEKNSLKISFEGDTIFYGSSSIRMWTTLSADFKELKPVNLGFGGSTLAACVWFFERIMSTYQPKRLVFYAGDNDLGDGRHPEEVFIFFQQLVIKTQARFGNIPCYFISLKPSISRWNIVDQFKFANNLIETEIIKCSNNWHFINVFKDMLDAEGKPKAEYFVTDGLHLSAAGYQLWAKAVNNQIAING</sequence>
<protein>
    <recommendedName>
        <fullName evidence="1">SGNH hydrolase-type esterase domain-containing protein</fullName>
    </recommendedName>
</protein>
<proteinExistence type="predicted"/>
<dbReference type="AlphaFoldDB" id="A0A1Q5ZYS5"/>
<evidence type="ECO:0000313" key="3">
    <source>
        <dbReference type="Proteomes" id="UP000186720"/>
    </source>
</evidence>
<evidence type="ECO:0000259" key="1">
    <source>
        <dbReference type="Pfam" id="PF13472"/>
    </source>
</evidence>